<organism evidence="1 2">
    <name type="scientific">Klebsiella pneumoniae</name>
    <dbReference type="NCBI Taxonomy" id="573"/>
    <lineage>
        <taxon>Bacteria</taxon>
        <taxon>Pseudomonadati</taxon>
        <taxon>Pseudomonadota</taxon>
        <taxon>Gammaproteobacteria</taxon>
        <taxon>Enterobacterales</taxon>
        <taxon>Enterobacteriaceae</taxon>
        <taxon>Klebsiella/Raoultella group</taxon>
        <taxon>Klebsiella</taxon>
        <taxon>Klebsiella pneumoniae complex</taxon>
    </lineage>
</organism>
<protein>
    <submittedName>
        <fullName evidence="1">Uncharacterized protein</fullName>
    </submittedName>
</protein>
<dbReference type="AlphaFoldDB" id="A0A447S553"/>
<dbReference type="EMBL" id="LR134162">
    <property type="protein sequence ID" value="VEB07192.1"/>
    <property type="molecule type" value="Genomic_DNA"/>
</dbReference>
<gene>
    <name evidence="1" type="ORF">NCTC13635_06591</name>
</gene>
<evidence type="ECO:0000313" key="2">
    <source>
        <dbReference type="Proteomes" id="UP000282433"/>
    </source>
</evidence>
<proteinExistence type="predicted"/>
<name>A0A447S553_KLEPN</name>
<dbReference type="Proteomes" id="UP000282433">
    <property type="component" value="Chromosome"/>
</dbReference>
<evidence type="ECO:0000313" key="1">
    <source>
        <dbReference type="EMBL" id="VEB07192.1"/>
    </source>
</evidence>
<reference evidence="1 2" key="1">
    <citation type="submission" date="2018-12" db="EMBL/GenBank/DDBJ databases">
        <authorList>
            <consortium name="Pathogen Informatics"/>
        </authorList>
    </citation>
    <scope>NUCLEOTIDE SEQUENCE [LARGE SCALE GENOMIC DNA]</scope>
    <source>
        <strain evidence="1 2">NCTC13635</strain>
    </source>
</reference>
<accession>A0A447S553</accession>
<sequence>MWLRSNNVSCKNVSAPVKLFLPGRVTSKEAVPCDIAEQERYGAQFICQRCFVCRPRRPMKWCRNPAASKVRYYLIIVSKKNMLKMISIFFYSLQGETPSNISTTAQAVASLTVSKILPGNYRPLNTSIPVCLAFAFRYSKRSMLRPGKSMSMCCNCRKEMVWPSIAWRQKR</sequence>